<feature type="compositionally biased region" description="Polar residues" evidence="1">
    <location>
        <begin position="1"/>
        <end position="10"/>
    </location>
</feature>
<reference evidence="2" key="1">
    <citation type="journal article" date="2021" name="Proc. Natl. Acad. Sci. U.S.A.">
        <title>A Catalog of Tens of Thousands of Viruses from Human Metagenomes Reveals Hidden Associations with Chronic Diseases.</title>
        <authorList>
            <person name="Tisza M.J."/>
            <person name="Buck C.B."/>
        </authorList>
    </citation>
    <scope>NUCLEOTIDE SEQUENCE</scope>
    <source>
        <strain evidence="2">CtGN02</strain>
    </source>
</reference>
<sequence length="31" mass="3451">MKLTYSSVKNISKGDKTNKSQEGQTFSNSIE</sequence>
<name>A0A8S5PKP5_9CAUD</name>
<evidence type="ECO:0000256" key="1">
    <source>
        <dbReference type="SAM" id="MobiDB-lite"/>
    </source>
</evidence>
<dbReference type="EMBL" id="BK015441">
    <property type="protein sequence ID" value="DAE06748.1"/>
    <property type="molecule type" value="Genomic_DNA"/>
</dbReference>
<feature type="compositionally biased region" description="Polar residues" evidence="1">
    <location>
        <begin position="20"/>
        <end position="31"/>
    </location>
</feature>
<evidence type="ECO:0000313" key="2">
    <source>
        <dbReference type="EMBL" id="DAE06748.1"/>
    </source>
</evidence>
<proteinExistence type="predicted"/>
<protein>
    <submittedName>
        <fullName evidence="2">Uncharacterized protein</fullName>
    </submittedName>
</protein>
<accession>A0A8S5PKP5</accession>
<feature type="region of interest" description="Disordered" evidence="1">
    <location>
        <begin position="1"/>
        <end position="31"/>
    </location>
</feature>
<organism evidence="2">
    <name type="scientific">Siphoviridae sp. ctGN02</name>
    <dbReference type="NCBI Taxonomy" id="2825411"/>
    <lineage>
        <taxon>Viruses</taxon>
        <taxon>Duplodnaviria</taxon>
        <taxon>Heunggongvirae</taxon>
        <taxon>Uroviricota</taxon>
        <taxon>Caudoviricetes</taxon>
    </lineage>
</organism>